<accession>A0ACC0UMS8</accession>
<evidence type="ECO:0000313" key="1">
    <source>
        <dbReference type="EMBL" id="KAI9512384.1"/>
    </source>
</evidence>
<dbReference type="Proteomes" id="UP001207468">
    <property type="component" value="Unassembled WGS sequence"/>
</dbReference>
<comment type="caution">
    <text evidence="1">The sequence shown here is derived from an EMBL/GenBank/DDBJ whole genome shotgun (WGS) entry which is preliminary data.</text>
</comment>
<organism evidence="1 2">
    <name type="scientific">Russula earlei</name>
    <dbReference type="NCBI Taxonomy" id="71964"/>
    <lineage>
        <taxon>Eukaryota</taxon>
        <taxon>Fungi</taxon>
        <taxon>Dikarya</taxon>
        <taxon>Basidiomycota</taxon>
        <taxon>Agaricomycotina</taxon>
        <taxon>Agaricomycetes</taxon>
        <taxon>Russulales</taxon>
        <taxon>Russulaceae</taxon>
        <taxon>Russula</taxon>
    </lineage>
</organism>
<proteinExistence type="predicted"/>
<sequence length="310" mass="33439">MATGRTCAPSGPVVFVTLRSRRALCLQPIAVFDRILASAPSAAESGTRPDRPRSSPPAAATRMRGVDLPAAPDLVVVPRLAPSPVPVPVPIPAPVPPPSMYRLLFETDYDPTIDRHGEPSPHLLSDAPSSAGDGGSACAYVVAPRTPISFLARWEDMLALERRIRSSHNASSVPQSKQQALAPTPTPAPAVALANRDGARTKREGGGEAAGPPRRFHRNRVGVKRALSLSPPLLCFSRSRELFSFPRHTAQRSLTLNAVDKADRRVPRPPPGRPRCAHERRRFSSTGSFFLWRFSLLLEGDARETTLSGS</sequence>
<dbReference type="EMBL" id="JAGFNK010000009">
    <property type="protein sequence ID" value="KAI9512384.1"/>
    <property type="molecule type" value="Genomic_DNA"/>
</dbReference>
<keyword evidence="2" id="KW-1185">Reference proteome</keyword>
<reference evidence="1" key="1">
    <citation type="submission" date="2021-03" db="EMBL/GenBank/DDBJ databases">
        <title>Evolutionary priming and transition to the ectomycorrhizal habit in an iconic lineage of mushroom-forming fungi: is preadaptation a requirement?</title>
        <authorList>
            <consortium name="DOE Joint Genome Institute"/>
            <person name="Looney B.P."/>
            <person name="Miyauchi S."/>
            <person name="Morin E."/>
            <person name="Drula E."/>
            <person name="Courty P.E."/>
            <person name="Chicoki N."/>
            <person name="Fauchery L."/>
            <person name="Kohler A."/>
            <person name="Kuo A."/>
            <person name="LaButti K."/>
            <person name="Pangilinan J."/>
            <person name="Lipzen A."/>
            <person name="Riley R."/>
            <person name="Andreopoulos W."/>
            <person name="He G."/>
            <person name="Johnson J."/>
            <person name="Barry K.W."/>
            <person name="Grigoriev I.V."/>
            <person name="Nagy L."/>
            <person name="Hibbett D."/>
            <person name="Henrissat B."/>
            <person name="Matheny P.B."/>
            <person name="Labbe J."/>
            <person name="Martin A.F."/>
        </authorList>
    </citation>
    <scope>NUCLEOTIDE SEQUENCE</scope>
    <source>
        <strain evidence="1">BPL698</strain>
    </source>
</reference>
<gene>
    <name evidence="1" type="ORF">F5148DRAFT_898111</name>
</gene>
<protein>
    <submittedName>
        <fullName evidence="1">Uncharacterized protein</fullName>
    </submittedName>
</protein>
<name>A0ACC0UMS8_9AGAM</name>
<evidence type="ECO:0000313" key="2">
    <source>
        <dbReference type="Proteomes" id="UP001207468"/>
    </source>
</evidence>